<sequence length="326" mass="36746">MIGNTSVDEFWKTPAGQLQGTLAWKNAECCVAYNLMKLKRLVFGWTADARWMDAYERALFNCRLGTQESRGLKLYFVPLAAGYWRDYNTPEESFWCCTGTGAEESAKFADTIYFHRGADLYVNQFLASPLEWKDEGFAIEQSTRFPIEQGTTLKITSSRPHIPTIHVRIPAWTTSGAEVTINGRPLEAVSDPGSYLAIRRTWQEGDTIGIRVPMELRTEPLAGDDTVCAALFGPVVLAADLGAGPQDGPTRLIHDPFPKEIPPPDPLPRIAVRADTNAVEWIQPASISEMRFRAKREGTIFSLMPLYQIRDQRYAVYWQLNHQNIQ</sequence>
<protein>
    <submittedName>
        <fullName evidence="3">Glycoside hydrolase family 127 protein</fullName>
    </submittedName>
</protein>
<accession>A0A9J7BVW7</accession>
<keyword evidence="4" id="KW-1185">Reference proteome</keyword>
<dbReference type="Pfam" id="PF20736">
    <property type="entry name" value="Glyco_hydro127M"/>
    <property type="match status" value="1"/>
</dbReference>
<dbReference type="RefSeq" id="WP_260796485.1">
    <property type="nucleotide sequence ID" value="NZ_CP093313.1"/>
</dbReference>
<feature type="domain" description="Non-reducing end beta-L-arabinofuranosidase-like GH127 middle" evidence="2">
    <location>
        <begin position="120"/>
        <end position="214"/>
    </location>
</feature>
<name>A0A9J7BVW7_9BACT</name>
<dbReference type="PANTHER" id="PTHR31151">
    <property type="entry name" value="PROLINE-TRNA LIGASE (DUF1680)"/>
    <property type="match status" value="1"/>
</dbReference>
<dbReference type="InterPro" id="IPR012878">
    <property type="entry name" value="Beta-AFase-like_GH127_cat"/>
</dbReference>
<evidence type="ECO:0000313" key="3">
    <source>
        <dbReference type="EMBL" id="UWZ86847.1"/>
    </source>
</evidence>
<evidence type="ECO:0000313" key="4">
    <source>
        <dbReference type="Proteomes" id="UP001059380"/>
    </source>
</evidence>
<keyword evidence="3" id="KW-0378">Hydrolase</keyword>
<gene>
    <name evidence="3" type="ORF">MOP44_13065</name>
</gene>
<evidence type="ECO:0000259" key="1">
    <source>
        <dbReference type="Pfam" id="PF07944"/>
    </source>
</evidence>
<dbReference type="GO" id="GO:0016787">
    <property type="term" value="F:hydrolase activity"/>
    <property type="evidence" value="ECO:0007669"/>
    <property type="project" value="UniProtKB-KW"/>
</dbReference>
<organism evidence="3 4">
    <name type="scientific">Occallatibacter riparius</name>
    <dbReference type="NCBI Taxonomy" id="1002689"/>
    <lineage>
        <taxon>Bacteria</taxon>
        <taxon>Pseudomonadati</taxon>
        <taxon>Acidobacteriota</taxon>
        <taxon>Terriglobia</taxon>
        <taxon>Terriglobales</taxon>
        <taxon>Acidobacteriaceae</taxon>
        <taxon>Occallatibacter</taxon>
    </lineage>
</organism>
<dbReference type="InterPro" id="IPR049046">
    <property type="entry name" value="Beta-AFase-like_GH127_middle"/>
</dbReference>
<dbReference type="PANTHER" id="PTHR31151:SF0">
    <property type="entry name" value="PROLINE-TRNA LIGASE (DUF1680)"/>
    <property type="match status" value="1"/>
</dbReference>
<dbReference type="KEGG" id="orp:MOP44_13065"/>
<dbReference type="Pfam" id="PF07944">
    <property type="entry name" value="Beta-AFase-like_GH127_cat"/>
    <property type="match status" value="1"/>
</dbReference>
<proteinExistence type="predicted"/>
<reference evidence="3" key="1">
    <citation type="submission" date="2021-04" db="EMBL/GenBank/DDBJ databases">
        <title>Phylogenetic analysis of Acidobacteriaceae.</title>
        <authorList>
            <person name="Qiu L."/>
            <person name="Zhang Q."/>
        </authorList>
    </citation>
    <scope>NUCLEOTIDE SEQUENCE</scope>
    <source>
        <strain evidence="3">DSM 25168</strain>
    </source>
</reference>
<dbReference type="EMBL" id="CP093313">
    <property type="protein sequence ID" value="UWZ86847.1"/>
    <property type="molecule type" value="Genomic_DNA"/>
</dbReference>
<evidence type="ECO:0000259" key="2">
    <source>
        <dbReference type="Pfam" id="PF20736"/>
    </source>
</evidence>
<feature type="domain" description="Non-reducing end beta-L-arabinofuranosidase-like GH127 catalytic" evidence="1">
    <location>
        <begin position="3"/>
        <end position="109"/>
    </location>
</feature>
<dbReference type="AlphaFoldDB" id="A0A9J7BVW7"/>
<dbReference type="Proteomes" id="UP001059380">
    <property type="component" value="Chromosome"/>
</dbReference>